<keyword evidence="2" id="KW-1185">Reference proteome</keyword>
<reference evidence="1 2" key="1">
    <citation type="submission" date="2018-08" db="EMBL/GenBank/DDBJ databases">
        <title>Murine metabolic-syndrome-specific gut microbial biobank.</title>
        <authorList>
            <person name="Liu C."/>
        </authorList>
    </citation>
    <scope>NUCLEOTIDE SEQUENCE [LARGE SCALE GENOMIC DNA]</scope>
    <source>
        <strain evidence="1 2">28</strain>
    </source>
</reference>
<comment type="caution">
    <text evidence="1">The sequence shown here is derived from an EMBL/GenBank/DDBJ whole genome shotgun (WGS) entry which is preliminary data.</text>
</comment>
<name>A0A845QK43_9FIRM</name>
<dbReference type="EMBL" id="QXWK01000011">
    <property type="protein sequence ID" value="NBH61415.1"/>
    <property type="molecule type" value="Genomic_DNA"/>
</dbReference>
<sequence length="186" mass="22501">MRQLLNKLQRYVNENQLYFNYFGDTALIRKKFEKDAEKTKRMLAGAIEKELVYDFLEDNDTYEKLLAVFWNGFYQLSVYAEKNVEQDYFYEGQQCDPKHLIETQMKKHYRTILDMLMRVEWSMKQEGPWAVREYQMELKGILRAAIEREEWEDKRDKECDDYSDDNSDAKKNVILERTVTRLVLGE</sequence>
<organism evidence="1 2">
    <name type="scientific">Anaerotruncus colihominis</name>
    <dbReference type="NCBI Taxonomy" id="169435"/>
    <lineage>
        <taxon>Bacteria</taxon>
        <taxon>Bacillati</taxon>
        <taxon>Bacillota</taxon>
        <taxon>Clostridia</taxon>
        <taxon>Eubacteriales</taxon>
        <taxon>Oscillospiraceae</taxon>
        <taxon>Anaerotruncus</taxon>
    </lineage>
</organism>
<gene>
    <name evidence="1" type="ORF">D0435_07105</name>
</gene>
<dbReference type="Proteomes" id="UP000446866">
    <property type="component" value="Unassembled WGS sequence"/>
</dbReference>
<accession>A0A845QK43</accession>
<proteinExistence type="predicted"/>
<dbReference type="RefSeq" id="WP_160201693.1">
    <property type="nucleotide sequence ID" value="NZ_QXWK01000011.1"/>
</dbReference>
<evidence type="ECO:0000313" key="1">
    <source>
        <dbReference type="EMBL" id="NBH61415.1"/>
    </source>
</evidence>
<dbReference type="AlphaFoldDB" id="A0A845QK43"/>
<protein>
    <submittedName>
        <fullName evidence="1">Uncharacterized protein</fullName>
    </submittedName>
</protein>
<evidence type="ECO:0000313" key="2">
    <source>
        <dbReference type="Proteomes" id="UP000446866"/>
    </source>
</evidence>